<accession>A0AA46ZSM5</accession>
<dbReference type="SUPFAM" id="SSF53474">
    <property type="entry name" value="alpha/beta-Hydrolases"/>
    <property type="match status" value="1"/>
</dbReference>
<proteinExistence type="inferred from homology"/>
<dbReference type="Gene3D" id="3.40.50.1820">
    <property type="entry name" value="alpha/beta hydrolase"/>
    <property type="match status" value="1"/>
</dbReference>
<dbReference type="PANTHER" id="PTHR10655">
    <property type="entry name" value="LYSOPHOSPHOLIPASE-RELATED"/>
    <property type="match status" value="1"/>
</dbReference>
<reference evidence="4" key="1">
    <citation type="submission" date="2022-10" db="EMBL/GenBank/DDBJ databases">
        <title>Complete genome sequence of Capnocytophaga ochracea KCOM 2812 isolated from actinomycosis lesion.</title>
        <authorList>
            <person name="Kook J.-K."/>
            <person name="Park S.-N."/>
            <person name="Lim Y.K."/>
        </authorList>
    </citation>
    <scope>NUCLEOTIDE SEQUENCE</scope>
    <source>
        <strain evidence="4">KCOM 28121</strain>
    </source>
</reference>
<dbReference type="PANTHER" id="PTHR10655:SF17">
    <property type="entry name" value="LYSOPHOSPHOLIPASE-LIKE PROTEIN 1"/>
    <property type="match status" value="1"/>
</dbReference>
<dbReference type="AlphaFoldDB" id="A0AA46ZSM5"/>
<evidence type="ECO:0000256" key="2">
    <source>
        <dbReference type="ARBA" id="ARBA00022801"/>
    </source>
</evidence>
<organism evidence="4 5">
    <name type="scientific">Capnocytophaga ochracea</name>
    <dbReference type="NCBI Taxonomy" id="1018"/>
    <lineage>
        <taxon>Bacteria</taxon>
        <taxon>Pseudomonadati</taxon>
        <taxon>Bacteroidota</taxon>
        <taxon>Flavobacteriia</taxon>
        <taxon>Flavobacteriales</taxon>
        <taxon>Flavobacteriaceae</taxon>
        <taxon>Capnocytophaga</taxon>
    </lineage>
</organism>
<evidence type="ECO:0000259" key="3">
    <source>
        <dbReference type="Pfam" id="PF02230"/>
    </source>
</evidence>
<dbReference type="RefSeq" id="WP_009417951.1">
    <property type="nucleotide sequence ID" value="NZ_CP110230.1"/>
</dbReference>
<protein>
    <submittedName>
        <fullName evidence="4">Alpha/beta hydrolase-fold protein</fullName>
    </submittedName>
</protein>
<dbReference type="Pfam" id="PF02230">
    <property type="entry name" value="Abhydrolase_2"/>
    <property type="match status" value="1"/>
</dbReference>
<gene>
    <name evidence="4" type="ORF">OL231_11280</name>
</gene>
<name>A0AA46ZSM5_CAPOC</name>
<dbReference type="EMBL" id="CP110230">
    <property type="protein sequence ID" value="UZD40737.1"/>
    <property type="molecule type" value="Genomic_DNA"/>
</dbReference>
<sequence>MEFKKCLTFVIGSLILLFTNCYFKTKKKTMETHKKLPLEYVIREPQVRTKRSPVIFMLHGYGSNEEDLFSFADELPKEYTIISLRAPYNLTSFGYAWYMINFDEDQAYWSDNEQAIESRELIMKCIDEACKVYDLDTRNINLLGFSQGSILSMAIAISYPKKIRRVIALSGYLNEDILKDGYKKENHSATHFYVSHGTSDQVIPVEWDRKTPEFLKSIGAKCTYEEFPIGHGVSPQNFYSFREWLSKY</sequence>
<dbReference type="GO" id="GO:0016787">
    <property type="term" value="F:hydrolase activity"/>
    <property type="evidence" value="ECO:0007669"/>
    <property type="project" value="UniProtKB-KW"/>
</dbReference>
<keyword evidence="2 4" id="KW-0378">Hydrolase</keyword>
<comment type="similarity">
    <text evidence="1">Belongs to the AB hydrolase superfamily. AB hydrolase 2 family.</text>
</comment>
<dbReference type="InterPro" id="IPR029058">
    <property type="entry name" value="AB_hydrolase_fold"/>
</dbReference>
<evidence type="ECO:0000313" key="5">
    <source>
        <dbReference type="Proteomes" id="UP001163262"/>
    </source>
</evidence>
<evidence type="ECO:0000256" key="1">
    <source>
        <dbReference type="ARBA" id="ARBA00006499"/>
    </source>
</evidence>
<evidence type="ECO:0000313" key="4">
    <source>
        <dbReference type="EMBL" id="UZD40737.1"/>
    </source>
</evidence>
<dbReference type="Proteomes" id="UP001163262">
    <property type="component" value="Chromosome"/>
</dbReference>
<dbReference type="InterPro" id="IPR003140">
    <property type="entry name" value="PLipase/COase/thioEstase"/>
</dbReference>
<feature type="domain" description="Phospholipase/carboxylesterase/thioesterase" evidence="3">
    <location>
        <begin position="49"/>
        <end position="247"/>
    </location>
</feature>
<dbReference type="InterPro" id="IPR050565">
    <property type="entry name" value="LYPA1-2/EST-like"/>
</dbReference>